<keyword evidence="4" id="KW-0444">Lipid biosynthesis</keyword>
<dbReference type="InterPro" id="IPR000829">
    <property type="entry name" value="DAGK"/>
</dbReference>
<dbReference type="Gene3D" id="1.10.287.3610">
    <property type="match status" value="1"/>
</dbReference>
<proteinExistence type="inferred from homology"/>
<keyword evidence="17" id="KW-1185">Reference proteome</keyword>
<keyword evidence="14" id="KW-1208">Phospholipid metabolism</keyword>
<reference evidence="16 17" key="1">
    <citation type="journal article" date="2023" name="Int. J. Syst. Evol. Microbiol.">
        <title>Methylocystis iwaonis sp. nov., a type II methane-oxidizing bacterium from surface soil of a rice paddy field in Japan, and emended description of the genus Methylocystis (ex Whittenbury et al. 1970) Bowman et al. 1993.</title>
        <authorList>
            <person name="Kaise H."/>
            <person name="Sawadogo J.B."/>
            <person name="Alam M.S."/>
            <person name="Ueno C."/>
            <person name="Dianou D."/>
            <person name="Shinjo R."/>
            <person name="Asakawa S."/>
        </authorList>
    </citation>
    <scope>NUCLEOTIDE SEQUENCE [LARGE SCALE GENOMIC DNA]</scope>
    <source>
        <strain evidence="16 17">SS37A-Re</strain>
    </source>
</reference>
<comment type="subcellular location">
    <subcellularLocation>
        <location evidence="1">Cell membrane</location>
        <topology evidence="1">Multi-pass membrane protein</topology>
    </subcellularLocation>
</comment>
<evidence type="ECO:0000256" key="5">
    <source>
        <dbReference type="ARBA" id="ARBA00022679"/>
    </source>
</evidence>
<dbReference type="RefSeq" id="WP_281930020.1">
    <property type="nucleotide sequence ID" value="NZ_AP027142.1"/>
</dbReference>
<comment type="similarity">
    <text evidence="2">Belongs to the bacterial diacylglycerol kinase family.</text>
</comment>
<keyword evidence="5" id="KW-0808">Transferase</keyword>
<dbReference type="InterPro" id="IPR033717">
    <property type="entry name" value="UDPK"/>
</dbReference>
<name>A0ABM8E4J1_9HYPH</name>
<feature type="transmembrane region" description="Helical" evidence="15">
    <location>
        <begin position="98"/>
        <end position="123"/>
    </location>
</feature>
<keyword evidence="3" id="KW-1003">Cell membrane</keyword>
<evidence type="ECO:0000256" key="1">
    <source>
        <dbReference type="ARBA" id="ARBA00004651"/>
    </source>
</evidence>
<evidence type="ECO:0000256" key="2">
    <source>
        <dbReference type="ARBA" id="ARBA00005967"/>
    </source>
</evidence>
<keyword evidence="12 15" id="KW-0472">Membrane</keyword>
<keyword evidence="6 15" id="KW-0812">Transmembrane</keyword>
<dbReference type="EMBL" id="AP027142">
    <property type="protein sequence ID" value="BDV32802.1"/>
    <property type="molecule type" value="Genomic_DNA"/>
</dbReference>
<organism evidence="16 17">
    <name type="scientific">Methylocystis iwaonis</name>
    <dbReference type="NCBI Taxonomy" id="2885079"/>
    <lineage>
        <taxon>Bacteria</taxon>
        <taxon>Pseudomonadati</taxon>
        <taxon>Pseudomonadota</taxon>
        <taxon>Alphaproteobacteria</taxon>
        <taxon>Hyphomicrobiales</taxon>
        <taxon>Methylocystaceae</taxon>
        <taxon>Methylocystis</taxon>
    </lineage>
</organism>
<protein>
    <submittedName>
        <fullName evidence="16">Diacylglycerol kinase</fullName>
    </submittedName>
</protein>
<evidence type="ECO:0000313" key="16">
    <source>
        <dbReference type="EMBL" id="BDV32802.1"/>
    </source>
</evidence>
<feature type="transmembrane region" description="Helical" evidence="15">
    <location>
        <begin position="33"/>
        <end position="51"/>
    </location>
</feature>
<evidence type="ECO:0000256" key="4">
    <source>
        <dbReference type="ARBA" id="ARBA00022516"/>
    </source>
</evidence>
<evidence type="ECO:0000256" key="13">
    <source>
        <dbReference type="ARBA" id="ARBA00023209"/>
    </source>
</evidence>
<evidence type="ECO:0000256" key="9">
    <source>
        <dbReference type="ARBA" id="ARBA00022840"/>
    </source>
</evidence>
<evidence type="ECO:0000256" key="7">
    <source>
        <dbReference type="ARBA" id="ARBA00022741"/>
    </source>
</evidence>
<keyword evidence="7" id="KW-0547">Nucleotide-binding</keyword>
<keyword evidence="11" id="KW-0443">Lipid metabolism</keyword>
<keyword evidence="8 16" id="KW-0418">Kinase</keyword>
<evidence type="ECO:0000256" key="3">
    <source>
        <dbReference type="ARBA" id="ARBA00022475"/>
    </source>
</evidence>
<dbReference type="Pfam" id="PF01219">
    <property type="entry name" value="DAGK_prokar"/>
    <property type="match status" value="1"/>
</dbReference>
<keyword evidence="13" id="KW-0594">Phospholipid biosynthesis</keyword>
<evidence type="ECO:0000313" key="17">
    <source>
        <dbReference type="Proteomes" id="UP001317629"/>
    </source>
</evidence>
<dbReference type="InterPro" id="IPR036945">
    <property type="entry name" value="DAGK_sf"/>
</dbReference>
<gene>
    <name evidence="16" type="ORF">SS37A_03310</name>
</gene>
<evidence type="ECO:0000256" key="12">
    <source>
        <dbReference type="ARBA" id="ARBA00023136"/>
    </source>
</evidence>
<dbReference type="GO" id="GO:0016301">
    <property type="term" value="F:kinase activity"/>
    <property type="evidence" value="ECO:0007669"/>
    <property type="project" value="UniProtKB-KW"/>
</dbReference>
<keyword evidence="10 15" id="KW-1133">Transmembrane helix</keyword>
<dbReference type="CDD" id="cd14265">
    <property type="entry name" value="UDPK_IM_like"/>
    <property type="match status" value="1"/>
</dbReference>
<evidence type="ECO:0000256" key="10">
    <source>
        <dbReference type="ARBA" id="ARBA00022989"/>
    </source>
</evidence>
<sequence length="126" mass="13349">MKKPGAFSPQARLKSFSYAFAGLGFMLRSQHNAWLHAGATIGVVAAGLAYKVRPEEWRWLFAAVTIVWVAEAVNTAFEHVCNVVSPQHHPEVEKAKDVAAGAVLIAALGAAAIGASVFAPYAIASF</sequence>
<keyword evidence="9" id="KW-0067">ATP-binding</keyword>
<evidence type="ECO:0000256" key="11">
    <source>
        <dbReference type="ARBA" id="ARBA00023098"/>
    </source>
</evidence>
<dbReference type="PANTHER" id="PTHR34299">
    <property type="entry name" value="DIACYLGLYCEROL KINASE"/>
    <property type="match status" value="1"/>
</dbReference>
<evidence type="ECO:0000256" key="15">
    <source>
        <dbReference type="SAM" id="Phobius"/>
    </source>
</evidence>
<evidence type="ECO:0000256" key="8">
    <source>
        <dbReference type="ARBA" id="ARBA00022777"/>
    </source>
</evidence>
<accession>A0ABM8E4J1</accession>
<evidence type="ECO:0000256" key="6">
    <source>
        <dbReference type="ARBA" id="ARBA00022692"/>
    </source>
</evidence>
<evidence type="ECO:0000256" key="14">
    <source>
        <dbReference type="ARBA" id="ARBA00023264"/>
    </source>
</evidence>
<dbReference type="PANTHER" id="PTHR34299:SF1">
    <property type="entry name" value="DIACYLGLYCEROL KINASE"/>
    <property type="match status" value="1"/>
</dbReference>
<dbReference type="Proteomes" id="UP001317629">
    <property type="component" value="Chromosome"/>
</dbReference>